<keyword evidence="4" id="KW-1185">Reference proteome</keyword>
<name>A0ABT8TQH0_9ACTN</name>
<reference evidence="3" key="1">
    <citation type="submission" date="2023-06" db="EMBL/GenBank/DDBJ databases">
        <title>Genome sequence of Nocardioides sp. SOB44.</title>
        <authorList>
            <person name="Zhang G."/>
        </authorList>
    </citation>
    <scope>NUCLEOTIDE SEQUENCE</scope>
    <source>
        <strain evidence="3">SOB44</strain>
    </source>
</reference>
<proteinExistence type="predicted"/>
<keyword evidence="1 3" id="KW-0378">Hydrolase</keyword>
<evidence type="ECO:0000313" key="3">
    <source>
        <dbReference type="EMBL" id="MDO3396202.1"/>
    </source>
</evidence>
<accession>A0ABT8TQH0</accession>
<dbReference type="InterPro" id="IPR050266">
    <property type="entry name" value="AB_hydrolase_sf"/>
</dbReference>
<feature type="domain" description="AB hydrolase-1" evidence="2">
    <location>
        <begin position="26"/>
        <end position="258"/>
    </location>
</feature>
<dbReference type="RefSeq" id="WP_302708085.1">
    <property type="nucleotide sequence ID" value="NZ_JAULSC010000009.1"/>
</dbReference>
<dbReference type="Pfam" id="PF00561">
    <property type="entry name" value="Abhydrolase_1"/>
    <property type="match status" value="1"/>
</dbReference>
<dbReference type="PANTHER" id="PTHR43798:SF31">
    <property type="entry name" value="AB HYDROLASE SUPERFAMILY PROTEIN YCLE"/>
    <property type="match status" value="1"/>
</dbReference>
<sequence>MPERRTHHVTTTDGVTIGGSVHGQGPPLVFLQGVIGDGDLDWGPTVEHLADRFTCHLVSLRGRGPSDDHPDLSLSRLVEDVVEYVDSLGDSAGLTGWSGGGSWALAAASRCASVSAVAPFEPGMLHLLGPDDQALLGSAVTRTGELVAAGDGAAAARAFGAFPFTEQEAVEVAATGYFESAGRYAPHLMSVLQQAMASADPTSDPAVLGAIDVPAAVLVGSQTKPFFAASADYVSEHVPDARVHRIPGAAHAAPITHPRALAEALAEFFAATPQPV</sequence>
<protein>
    <submittedName>
        <fullName evidence="3">Alpha/beta hydrolase</fullName>
    </submittedName>
</protein>
<evidence type="ECO:0000313" key="4">
    <source>
        <dbReference type="Proteomes" id="UP001168363"/>
    </source>
</evidence>
<dbReference type="EMBL" id="JAULSC010000009">
    <property type="protein sequence ID" value="MDO3396202.1"/>
    <property type="molecule type" value="Genomic_DNA"/>
</dbReference>
<dbReference type="GO" id="GO:0016787">
    <property type="term" value="F:hydrolase activity"/>
    <property type="evidence" value="ECO:0007669"/>
    <property type="project" value="UniProtKB-KW"/>
</dbReference>
<gene>
    <name evidence="3" type="ORF">QWJ41_10760</name>
</gene>
<dbReference type="SUPFAM" id="SSF53474">
    <property type="entry name" value="alpha/beta-Hydrolases"/>
    <property type="match status" value="1"/>
</dbReference>
<dbReference type="PANTHER" id="PTHR43798">
    <property type="entry name" value="MONOACYLGLYCEROL LIPASE"/>
    <property type="match status" value="1"/>
</dbReference>
<dbReference type="Proteomes" id="UP001168363">
    <property type="component" value="Unassembled WGS sequence"/>
</dbReference>
<organism evidence="3 4">
    <name type="scientific">Nocardioides cremeus</name>
    <dbReference type="NCBI Taxonomy" id="3058044"/>
    <lineage>
        <taxon>Bacteria</taxon>
        <taxon>Bacillati</taxon>
        <taxon>Actinomycetota</taxon>
        <taxon>Actinomycetes</taxon>
        <taxon>Propionibacteriales</taxon>
        <taxon>Nocardioidaceae</taxon>
        <taxon>Nocardioides</taxon>
    </lineage>
</organism>
<dbReference type="Gene3D" id="3.40.50.1820">
    <property type="entry name" value="alpha/beta hydrolase"/>
    <property type="match status" value="1"/>
</dbReference>
<comment type="caution">
    <text evidence="3">The sequence shown here is derived from an EMBL/GenBank/DDBJ whole genome shotgun (WGS) entry which is preliminary data.</text>
</comment>
<dbReference type="InterPro" id="IPR029058">
    <property type="entry name" value="AB_hydrolase_fold"/>
</dbReference>
<evidence type="ECO:0000259" key="2">
    <source>
        <dbReference type="Pfam" id="PF00561"/>
    </source>
</evidence>
<evidence type="ECO:0000256" key="1">
    <source>
        <dbReference type="ARBA" id="ARBA00022801"/>
    </source>
</evidence>
<dbReference type="InterPro" id="IPR000073">
    <property type="entry name" value="AB_hydrolase_1"/>
</dbReference>